<dbReference type="GO" id="GO:0005634">
    <property type="term" value="C:nucleus"/>
    <property type="evidence" value="ECO:0007669"/>
    <property type="project" value="UniProtKB-SubCell"/>
</dbReference>
<accession>A0AA88XIV9</accession>
<protein>
    <recommendedName>
        <fullName evidence="1">F-box protein</fullName>
    </recommendedName>
</protein>
<evidence type="ECO:0000259" key="2">
    <source>
        <dbReference type="PROSITE" id="PS50181"/>
    </source>
</evidence>
<gene>
    <name evidence="3" type="ORF">RJ639_027241</name>
</gene>
<evidence type="ECO:0000313" key="4">
    <source>
        <dbReference type="Proteomes" id="UP001188597"/>
    </source>
</evidence>
<comment type="function">
    <text evidence="1">Acts as a component of a SCF E3 ubiquitin ligase complexes.</text>
</comment>
<dbReference type="InterPro" id="IPR001810">
    <property type="entry name" value="F-box_dom"/>
</dbReference>
<dbReference type="PANTHER" id="PTHR12874:SF16">
    <property type="entry name" value="OS01G0800800 PROTEIN"/>
    <property type="match status" value="1"/>
</dbReference>
<dbReference type="PROSITE" id="PS50181">
    <property type="entry name" value="FBOX"/>
    <property type="match status" value="1"/>
</dbReference>
<feature type="domain" description="F-box" evidence="2">
    <location>
        <begin position="1"/>
        <end position="43"/>
    </location>
</feature>
<dbReference type="SUPFAM" id="SSF81383">
    <property type="entry name" value="F-box domain"/>
    <property type="match status" value="1"/>
</dbReference>
<dbReference type="AlphaFoldDB" id="A0AA88XIV9"/>
<keyword evidence="1" id="KW-0833">Ubl conjugation pathway</keyword>
<name>A0AA88XIV9_9ASTE</name>
<evidence type="ECO:0000256" key="1">
    <source>
        <dbReference type="RuleBase" id="RU369085"/>
    </source>
</evidence>
<proteinExistence type="predicted"/>
<comment type="subcellular location">
    <subcellularLocation>
        <location evidence="1">Nucleus</location>
    </subcellularLocation>
</comment>
<dbReference type="GO" id="GO:0019005">
    <property type="term" value="C:SCF ubiquitin ligase complex"/>
    <property type="evidence" value="ECO:0007669"/>
    <property type="project" value="UniProtKB-UniRule"/>
</dbReference>
<keyword evidence="1" id="KW-0539">Nucleus</keyword>
<comment type="subunit">
    <text evidence="1">Component of the SCF-type E3 ligase complex.</text>
</comment>
<dbReference type="GO" id="GO:0005737">
    <property type="term" value="C:cytoplasm"/>
    <property type="evidence" value="ECO:0007669"/>
    <property type="project" value="TreeGrafter"/>
</dbReference>
<dbReference type="EMBL" id="JAVXUP010000072">
    <property type="protein sequence ID" value="KAK3039650.1"/>
    <property type="molecule type" value="Genomic_DNA"/>
</dbReference>
<comment type="caution">
    <text evidence="3">The sequence shown here is derived from an EMBL/GenBank/DDBJ whole genome shotgun (WGS) entry which is preliminary data.</text>
</comment>
<dbReference type="InterPro" id="IPR036047">
    <property type="entry name" value="F-box-like_dom_sf"/>
</dbReference>
<sequence length="291" mass="31589">MQPPWEVLVLVAHHLDPKTLATATCVCKTWSFSMSSDQLWGPICSTHFPTLSNLRAVNPAVPYRRLYALGRASAKRRCQQPQKPRLSLDEVIFAVELCSGGSHVVTTVKPGSELSVDPHGLFRFDIDVLDENLLALEALEGMKLTWNVVLKGFGGVFSMMDCTGKGSFVSGSDGWFSEELPSSGCCFSSGTSGLVADLRLGLRDIGGRMKVEKVVSINLWIKSLGFDYVIGLFRLVIASSDYFWSAGCGAMPLWMCGFSGGGWFLGLGRGGPQKKLSSSKDIGTYENVDTL</sequence>
<dbReference type="GO" id="GO:0031146">
    <property type="term" value="P:SCF-dependent proteasomal ubiquitin-dependent protein catabolic process"/>
    <property type="evidence" value="ECO:0007669"/>
    <property type="project" value="UniProtKB-UniRule"/>
</dbReference>
<dbReference type="GO" id="GO:0009740">
    <property type="term" value="P:gibberellic acid mediated signaling pathway"/>
    <property type="evidence" value="ECO:0007669"/>
    <property type="project" value="TreeGrafter"/>
</dbReference>
<dbReference type="Gene3D" id="1.20.1280.50">
    <property type="match status" value="1"/>
</dbReference>
<dbReference type="Pfam" id="PF12937">
    <property type="entry name" value="F-box-like"/>
    <property type="match status" value="1"/>
</dbReference>
<dbReference type="GO" id="GO:0016567">
    <property type="term" value="P:protein ubiquitination"/>
    <property type="evidence" value="ECO:0007669"/>
    <property type="project" value="UniProtKB-UniRule"/>
</dbReference>
<keyword evidence="4" id="KW-1185">Reference proteome</keyword>
<evidence type="ECO:0000313" key="3">
    <source>
        <dbReference type="EMBL" id="KAK3039650.1"/>
    </source>
</evidence>
<reference evidence="3" key="1">
    <citation type="submission" date="2022-12" db="EMBL/GenBank/DDBJ databases">
        <title>Draft genome assemblies for two species of Escallonia (Escalloniales).</title>
        <authorList>
            <person name="Chanderbali A."/>
            <person name="Dervinis C."/>
            <person name="Anghel I."/>
            <person name="Soltis D."/>
            <person name="Soltis P."/>
            <person name="Zapata F."/>
        </authorList>
    </citation>
    <scope>NUCLEOTIDE SEQUENCE</scope>
    <source>
        <strain evidence="3">UCBG64.0493</strain>
        <tissue evidence="3">Leaf</tissue>
    </source>
</reference>
<dbReference type="PANTHER" id="PTHR12874">
    <property type="entry name" value="F-BOX ONLY PROTEIN 48-RELATED"/>
    <property type="match status" value="1"/>
</dbReference>
<comment type="pathway">
    <text evidence="1">Protein modification; protein ubiquitination.</text>
</comment>
<organism evidence="3 4">
    <name type="scientific">Escallonia herrerae</name>
    <dbReference type="NCBI Taxonomy" id="1293975"/>
    <lineage>
        <taxon>Eukaryota</taxon>
        <taxon>Viridiplantae</taxon>
        <taxon>Streptophyta</taxon>
        <taxon>Embryophyta</taxon>
        <taxon>Tracheophyta</taxon>
        <taxon>Spermatophyta</taxon>
        <taxon>Magnoliopsida</taxon>
        <taxon>eudicotyledons</taxon>
        <taxon>Gunneridae</taxon>
        <taxon>Pentapetalae</taxon>
        <taxon>asterids</taxon>
        <taxon>campanulids</taxon>
        <taxon>Escalloniales</taxon>
        <taxon>Escalloniaceae</taxon>
        <taxon>Escallonia</taxon>
    </lineage>
</organism>
<dbReference type="Proteomes" id="UP001188597">
    <property type="component" value="Unassembled WGS sequence"/>
</dbReference>